<dbReference type="EMBL" id="CP081303">
    <property type="protein sequence ID" value="QZE13773.1"/>
    <property type="molecule type" value="Genomic_DNA"/>
</dbReference>
<evidence type="ECO:0000313" key="1">
    <source>
        <dbReference type="EMBL" id="QZE13773.1"/>
    </source>
</evidence>
<dbReference type="Proteomes" id="UP000826212">
    <property type="component" value="Chromosome"/>
</dbReference>
<organism evidence="1 2">
    <name type="scientific">Halosquirtibacter laminarini</name>
    <dbReference type="NCBI Taxonomy" id="3374600"/>
    <lineage>
        <taxon>Bacteria</taxon>
        <taxon>Pseudomonadati</taxon>
        <taxon>Bacteroidota</taxon>
        <taxon>Bacteroidia</taxon>
        <taxon>Marinilabiliales</taxon>
        <taxon>Prolixibacteraceae</taxon>
        <taxon>Halosquirtibacter</taxon>
    </lineage>
</organism>
<gene>
    <name evidence="1" type="ORF">K4L44_14590</name>
</gene>
<proteinExistence type="predicted"/>
<name>A0AC61NDY1_9BACT</name>
<sequence length="75" mass="8158">MKKKFLVSLVAIILFAGPAFATMTEWIDCGDGIGMFCLIEGTTAAEHEKNREEAEKAICGAIKKKEAPETPENVD</sequence>
<protein>
    <submittedName>
        <fullName evidence="1">Uncharacterized protein</fullName>
    </submittedName>
</protein>
<evidence type="ECO:0000313" key="2">
    <source>
        <dbReference type="Proteomes" id="UP000826212"/>
    </source>
</evidence>
<keyword evidence="2" id="KW-1185">Reference proteome</keyword>
<accession>A0AC61NDY1</accession>
<reference evidence="1" key="1">
    <citation type="submission" date="2021-08" db="EMBL/GenBank/DDBJ databases">
        <title>Novel anaerobic bacterium isolated from sea squirt in East Sea, Republic of Korea.</title>
        <authorList>
            <person name="Nguyen T.H."/>
            <person name="Li Z."/>
            <person name="Lee Y.-J."/>
            <person name="Ko J."/>
            <person name="Kim S.-G."/>
        </authorList>
    </citation>
    <scope>NUCLEOTIDE SEQUENCE</scope>
    <source>
        <strain evidence="1">KCTC 25031</strain>
    </source>
</reference>